<gene>
    <name evidence="2" type="ORF">BJY16_002975</name>
</gene>
<accession>A0A7W7M794</accession>
<name>A0A7W7M794_9ACTN</name>
<comment type="caution">
    <text evidence="2">The sequence shown here is derived from an EMBL/GenBank/DDBJ whole genome shotgun (WGS) entry which is preliminary data.</text>
</comment>
<proteinExistence type="predicted"/>
<evidence type="ECO:0000313" key="3">
    <source>
        <dbReference type="Proteomes" id="UP000546162"/>
    </source>
</evidence>
<keyword evidence="3" id="KW-1185">Reference proteome</keyword>
<feature type="region of interest" description="Disordered" evidence="1">
    <location>
        <begin position="141"/>
        <end position="161"/>
    </location>
</feature>
<evidence type="ECO:0000313" key="2">
    <source>
        <dbReference type="EMBL" id="MBB4739516.1"/>
    </source>
</evidence>
<protein>
    <submittedName>
        <fullName evidence="2">Uncharacterized protein</fullName>
    </submittedName>
</protein>
<dbReference type="EMBL" id="JACHNB010000001">
    <property type="protein sequence ID" value="MBB4739516.1"/>
    <property type="molecule type" value="Genomic_DNA"/>
</dbReference>
<organism evidence="2 3">
    <name type="scientific">Actinoplanes octamycinicus</name>
    <dbReference type="NCBI Taxonomy" id="135948"/>
    <lineage>
        <taxon>Bacteria</taxon>
        <taxon>Bacillati</taxon>
        <taxon>Actinomycetota</taxon>
        <taxon>Actinomycetes</taxon>
        <taxon>Micromonosporales</taxon>
        <taxon>Micromonosporaceae</taxon>
        <taxon>Actinoplanes</taxon>
    </lineage>
</organism>
<dbReference type="AlphaFoldDB" id="A0A7W7M794"/>
<feature type="compositionally biased region" description="Basic residues" evidence="1">
    <location>
        <begin position="141"/>
        <end position="154"/>
    </location>
</feature>
<evidence type="ECO:0000256" key="1">
    <source>
        <dbReference type="SAM" id="MobiDB-lite"/>
    </source>
</evidence>
<sequence>MIPGSPATATTRRLLSELSRSGRTGALHVGGTPGGVFYLVAGRIAYAESPAAPSLAERLIGSGRLAPQTWRAAYAEGHRTCRVGRVLLRDGWLGQHELALRVVAAIAGATRVLLRQPDAPARFVPGERHWLGDVVPPRIRTRPRMLPRPRRPRGRIPAIGP</sequence>
<reference evidence="2 3" key="1">
    <citation type="submission" date="2020-08" db="EMBL/GenBank/DDBJ databases">
        <title>Sequencing the genomes of 1000 actinobacteria strains.</title>
        <authorList>
            <person name="Klenk H.-P."/>
        </authorList>
    </citation>
    <scope>NUCLEOTIDE SEQUENCE [LARGE SCALE GENOMIC DNA]</scope>
    <source>
        <strain evidence="2 3">DSM 45809</strain>
    </source>
</reference>
<dbReference type="RefSeq" id="WP_185040040.1">
    <property type="nucleotide sequence ID" value="NZ_BAABFG010000001.1"/>
</dbReference>
<dbReference type="Proteomes" id="UP000546162">
    <property type="component" value="Unassembled WGS sequence"/>
</dbReference>